<evidence type="ECO:0000313" key="1">
    <source>
        <dbReference type="EMBL" id="TGO76899.1"/>
    </source>
</evidence>
<name>A0A4Z1JSZ5_9HELO</name>
<evidence type="ECO:0000313" key="2">
    <source>
        <dbReference type="Proteomes" id="UP000297229"/>
    </source>
</evidence>
<keyword evidence="2" id="KW-1185">Reference proteome</keyword>
<proteinExistence type="predicted"/>
<dbReference type="EMBL" id="PQXM01000131">
    <property type="protein sequence ID" value="TGO76899.1"/>
    <property type="molecule type" value="Genomic_DNA"/>
</dbReference>
<dbReference type="AlphaFoldDB" id="A0A4Z1JSZ5"/>
<reference evidence="1 2" key="1">
    <citation type="submission" date="2017-12" db="EMBL/GenBank/DDBJ databases">
        <title>Comparative genomics of Botrytis spp.</title>
        <authorList>
            <person name="Valero-Jimenez C.A."/>
            <person name="Tapia P."/>
            <person name="Veloso J."/>
            <person name="Silva-Moreno E."/>
            <person name="Staats M."/>
            <person name="Valdes J.H."/>
            <person name="Van Kan J.A.L."/>
        </authorList>
    </citation>
    <scope>NUCLEOTIDE SEQUENCE [LARGE SCALE GENOMIC DNA]</scope>
    <source>
        <strain evidence="1 2">Be9601</strain>
    </source>
</reference>
<accession>A0A4Z1JSZ5</accession>
<gene>
    <name evidence="1" type="ORF">BELL_0132g00160</name>
</gene>
<dbReference type="Proteomes" id="UP000297229">
    <property type="component" value="Unassembled WGS sequence"/>
</dbReference>
<organism evidence="1 2">
    <name type="scientific">Botrytis elliptica</name>
    <dbReference type="NCBI Taxonomy" id="278938"/>
    <lineage>
        <taxon>Eukaryota</taxon>
        <taxon>Fungi</taxon>
        <taxon>Dikarya</taxon>
        <taxon>Ascomycota</taxon>
        <taxon>Pezizomycotina</taxon>
        <taxon>Leotiomycetes</taxon>
        <taxon>Helotiales</taxon>
        <taxon>Sclerotiniaceae</taxon>
        <taxon>Botrytis</taxon>
    </lineage>
</organism>
<sequence>MTMVSLIPPVQNHKWAPIVQPQKDSDSSGFDNSTEVQNLENCLTHTFEAEMERNSSFQIPEVTIYTEPLLLPIFCDEKEQANGSRVYENYDLKETADWFYSEF</sequence>
<comment type="caution">
    <text evidence="1">The sequence shown here is derived from an EMBL/GenBank/DDBJ whole genome shotgun (WGS) entry which is preliminary data.</text>
</comment>
<protein>
    <submittedName>
        <fullName evidence="1">Uncharacterized protein</fullName>
    </submittedName>
</protein>